<proteinExistence type="inferred from homology"/>
<evidence type="ECO:0000256" key="4">
    <source>
        <dbReference type="ARBA" id="ARBA00022692"/>
    </source>
</evidence>
<keyword evidence="2" id="KW-0328">Glycosyltransferase</keyword>
<gene>
    <name evidence="9" type="ORF">Pmi06nite_19460</name>
</gene>
<evidence type="ECO:0000256" key="7">
    <source>
        <dbReference type="ARBA" id="ARBA00043987"/>
    </source>
</evidence>
<keyword evidence="6 8" id="KW-0472">Membrane</keyword>
<feature type="transmembrane region" description="Helical" evidence="8">
    <location>
        <begin position="167"/>
        <end position="190"/>
    </location>
</feature>
<evidence type="ECO:0000256" key="8">
    <source>
        <dbReference type="SAM" id="Phobius"/>
    </source>
</evidence>
<dbReference type="InterPro" id="IPR049829">
    <property type="entry name" value="MptA/B-like"/>
</dbReference>
<organism evidence="9 10">
    <name type="scientific">Planotetraspora mira</name>
    <dbReference type="NCBI Taxonomy" id="58121"/>
    <lineage>
        <taxon>Bacteria</taxon>
        <taxon>Bacillati</taxon>
        <taxon>Actinomycetota</taxon>
        <taxon>Actinomycetes</taxon>
        <taxon>Streptosporangiales</taxon>
        <taxon>Streptosporangiaceae</taxon>
        <taxon>Planotetraspora</taxon>
    </lineage>
</organism>
<evidence type="ECO:0000256" key="1">
    <source>
        <dbReference type="ARBA" id="ARBA00004141"/>
    </source>
</evidence>
<feature type="transmembrane region" description="Helical" evidence="8">
    <location>
        <begin position="241"/>
        <end position="259"/>
    </location>
</feature>
<dbReference type="GO" id="GO:0016758">
    <property type="term" value="F:hexosyltransferase activity"/>
    <property type="evidence" value="ECO:0007669"/>
    <property type="project" value="InterPro"/>
</dbReference>
<dbReference type="NCBIfam" id="NF038066">
    <property type="entry name" value="MptB"/>
    <property type="match status" value="1"/>
</dbReference>
<name>A0A8J3X679_9ACTN</name>
<dbReference type="Proteomes" id="UP000650628">
    <property type="component" value="Unassembled WGS sequence"/>
</dbReference>
<dbReference type="GO" id="GO:0005886">
    <property type="term" value="C:plasma membrane"/>
    <property type="evidence" value="ECO:0007669"/>
    <property type="project" value="UniProtKB-SubCell"/>
</dbReference>
<feature type="transmembrane region" description="Helical" evidence="8">
    <location>
        <begin position="433"/>
        <end position="450"/>
    </location>
</feature>
<keyword evidence="3" id="KW-0808">Transferase</keyword>
<keyword evidence="10" id="KW-1185">Reference proteome</keyword>
<evidence type="ECO:0000256" key="5">
    <source>
        <dbReference type="ARBA" id="ARBA00022989"/>
    </source>
</evidence>
<evidence type="ECO:0000256" key="6">
    <source>
        <dbReference type="ARBA" id="ARBA00023136"/>
    </source>
</evidence>
<comment type="similarity">
    <text evidence="7">Belongs to the MptA/B family.</text>
</comment>
<dbReference type="EMBL" id="BOOO01000009">
    <property type="protein sequence ID" value="GII28504.1"/>
    <property type="molecule type" value="Genomic_DNA"/>
</dbReference>
<feature type="transmembrane region" description="Helical" evidence="8">
    <location>
        <begin position="80"/>
        <end position="96"/>
    </location>
</feature>
<evidence type="ECO:0000313" key="10">
    <source>
        <dbReference type="Proteomes" id="UP000650628"/>
    </source>
</evidence>
<dbReference type="Pfam" id="PF26314">
    <property type="entry name" value="MptA_B_family"/>
    <property type="match status" value="1"/>
</dbReference>
<feature type="transmembrane region" description="Helical" evidence="8">
    <location>
        <begin position="48"/>
        <end position="68"/>
    </location>
</feature>
<evidence type="ECO:0000313" key="9">
    <source>
        <dbReference type="EMBL" id="GII28504.1"/>
    </source>
</evidence>
<feature type="transmembrane region" description="Helical" evidence="8">
    <location>
        <begin position="211"/>
        <end position="235"/>
    </location>
</feature>
<feature type="transmembrane region" description="Helical" evidence="8">
    <location>
        <begin position="360"/>
        <end position="376"/>
    </location>
</feature>
<evidence type="ECO:0000256" key="3">
    <source>
        <dbReference type="ARBA" id="ARBA00022679"/>
    </source>
</evidence>
<evidence type="ECO:0000256" key="2">
    <source>
        <dbReference type="ARBA" id="ARBA00022676"/>
    </source>
</evidence>
<feature type="transmembrane region" description="Helical" evidence="8">
    <location>
        <begin position="382"/>
        <end position="412"/>
    </location>
</feature>
<feature type="transmembrane region" description="Helical" evidence="8">
    <location>
        <begin position="328"/>
        <end position="348"/>
    </location>
</feature>
<accession>A0A8J3X679</accession>
<feature type="transmembrane region" description="Helical" evidence="8">
    <location>
        <begin position="271"/>
        <end position="289"/>
    </location>
</feature>
<comment type="subcellular location">
    <subcellularLocation>
        <location evidence="1">Membrane</location>
        <topology evidence="1">Multi-pass membrane protein</topology>
    </subcellularLocation>
</comment>
<reference evidence="9 10" key="1">
    <citation type="submission" date="2021-01" db="EMBL/GenBank/DDBJ databases">
        <title>Whole genome shotgun sequence of Planotetraspora mira NBRC 15435.</title>
        <authorList>
            <person name="Komaki H."/>
            <person name="Tamura T."/>
        </authorList>
    </citation>
    <scope>NUCLEOTIDE SEQUENCE [LARGE SCALE GENOMIC DNA]</scope>
    <source>
        <strain evidence="9 10">NBRC 15435</strain>
    </source>
</reference>
<keyword evidence="5 8" id="KW-1133">Transmembrane helix</keyword>
<keyword evidence="4 8" id="KW-0812">Transmembrane</keyword>
<protein>
    <recommendedName>
        <fullName evidence="11">DUF2029 domain-containing protein</fullName>
    </recommendedName>
</protein>
<dbReference type="AlphaFoldDB" id="A0A8J3X679"/>
<evidence type="ECO:0008006" key="11">
    <source>
        <dbReference type="Google" id="ProtNLM"/>
    </source>
</evidence>
<sequence>MRVALGAGAASILLTITIGLLGPSAMVPPLQGRPWQPPYSLDVMPDGRLVIGMAAAAIILGALGLAAGLRSIHRMPDARWLLLAGCLVAVVLAFLPPSGSADHLNYAAYGRMVTLGHNPYVTVPADLPADPVIRWVEEWRNTPSVYGPVATAVQALASLIGGDSLRLTVFVMELANAAAFVATALLLHRFTRHDPVRRRRAALLWTVNPLVVYHLAAGMHLDTLAIVFMVAALVLGRGKGVLLGLGIAVKVTVGLVALGPAWELRRSPRKLAIVAGSATLTVLVAYLLAGPDSLDQVRNASQSLSLATPWKLVQHAAQSLIGPGAYRVWIQLGSYALLAALAFLLVRAFRREGELDAPRVALAFCVAWLFATPYVLPWYDGLAFALLAMVVCPALDGFLVVRLAVLSLGYLPARQMGQPEGLDWPVTVVRSQVVPWCLLALTIGLAWWAWRAGARARTRPA</sequence>
<comment type="caution">
    <text evidence="9">The sequence shown here is derived from an EMBL/GenBank/DDBJ whole genome shotgun (WGS) entry which is preliminary data.</text>
</comment>